<dbReference type="RefSeq" id="WP_027289878.1">
    <property type="nucleotide sequence ID" value="NZ_NRRE01000025.1"/>
</dbReference>
<gene>
    <name evidence="2" type="ORF">CKO21_09385</name>
</gene>
<organism evidence="2 3">
    <name type="scientific">Rhodovibrio salinarum</name>
    <dbReference type="NCBI Taxonomy" id="1087"/>
    <lineage>
        <taxon>Bacteria</taxon>
        <taxon>Pseudomonadati</taxon>
        <taxon>Pseudomonadota</taxon>
        <taxon>Alphaproteobacteria</taxon>
        <taxon>Rhodospirillales</taxon>
        <taxon>Rhodovibrionaceae</taxon>
        <taxon>Rhodovibrio</taxon>
    </lineage>
</organism>
<feature type="transmembrane region" description="Helical" evidence="1">
    <location>
        <begin position="369"/>
        <end position="386"/>
    </location>
</feature>
<evidence type="ECO:0000313" key="3">
    <source>
        <dbReference type="Proteomes" id="UP000778970"/>
    </source>
</evidence>
<feature type="transmembrane region" description="Helical" evidence="1">
    <location>
        <begin position="190"/>
        <end position="208"/>
    </location>
</feature>
<keyword evidence="1" id="KW-1133">Transmembrane helix</keyword>
<comment type="caution">
    <text evidence="2">The sequence shown here is derived from an EMBL/GenBank/DDBJ whole genome shotgun (WGS) entry which is preliminary data.</text>
</comment>
<dbReference type="GO" id="GO:0016874">
    <property type="term" value="F:ligase activity"/>
    <property type="evidence" value="ECO:0007669"/>
    <property type="project" value="UniProtKB-KW"/>
</dbReference>
<feature type="transmembrane region" description="Helical" evidence="1">
    <location>
        <begin position="215"/>
        <end position="233"/>
    </location>
</feature>
<feature type="transmembrane region" description="Helical" evidence="1">
    <location>
        <begin position="39"/>
        <end position="57"/>
    </location>
</feature>
<keyword evidence="1" id="KW-0472">Membrane</keyword>
<evidence type="ECO:0000313" key="2">
    <source>
        <dbReference type="EMBL" id="MBK1697459.1"/>
    </source>
</evidence>
<dbReference type="InterPro" id="IPR051533">
    <property type="entry name" value="WaaL-like"/>
</dbReference>
<reference evidence="2" key="2">
    <citation type="journal article" date="2020" name="Microorganisms">
        <title>Osmotic Adaptation and Compatible Solute Biosynthesis of Phototrophic Bacteria as Revealed from Genome Analyses.</title>
        <authorList>
            <person name="Imhoff J.F."/>
            <person name="Rahn T."/>
            <person name="Kunzel S."/>
            <person name="Keller A."/>
            <person name="Neulinger S.C."/>
        </authorList>
    </citation>
    <scope>NUCLEOTIDE SEQUENCE</scope>
    <source>
        <strain evidence="2">DSM 9154</strain>
    </source>
</reference>
<keyword evidence="3" id="KW-1185">Reference proteome</keyword>
<feature type="transmembrane region" description="Helical" evidence="1">
    <location>
        <begin position="121"/>
        <end position="140"/>
    </location>
</feature>
<dbReference type="AlphaFoldDB" id="A0A934QIE1"/>
<protein>
    <submittedName>
        <fullName evidence="2">O-antigen ligase domain-containing protein</fullName>
    </submittedName>
</protein>
<feature type="transmembrane region" description="Helical" evidence="1">
    <location>
        <begin position="398"/>
        <end position="416"/>
    </location>
</feature>
<dbReference type="Proteomes" id="UP000778970">
    <property type="component" value="Unassembled WGS sequence"/>
</dbReference>
<name>A0A934QIE1_9PROT</name>
<keyword evidence="1" id="KW-0812">Transmembrane</keyword>
<dbReference type="EMBL" id="NRRE01000025">
    <property type="protein sequence ID" value="MBK1697459.1"/>
    <property type="molecule type" value="Genomic_DNA"/>
</dbReference>
<evidence type="ECO:0000256" key="1">
    <source>
        <dbReference type="SAM" id="Phobius"/>
    </source>
</evidence>
<accession>A0A934QIE1</accession>
<feature type="transmembrane region" description="Helical" evidence="1">
    <location>
        <begin position="263"/>
        <end position="286"/>
    </location>
</feature>
<feature type="transmembrane region" description="Helical" evidence="1">
    <location>
        <begin position="63"/>
        <end position="79"/>
    </location>
</feature>
<feature type="transmembrane region" description="Helical" evidence="1">
    <location>
        <begin position="91"/>
        <end position="109"/>
    </location>
</feature>
<feature type="transmembrane region" description="Helical" evidence="1">
    <location>
        <begin position="149"/>
        <end position="170"/>
    </location>
</feature>
<keyword evidence="2" id="KW-0436">Ligase</keyword>
<feature type="transmembrane region" description="Helical" evidence="1">
    <location>
        <begin position="336"/>
        <end position="357"/>
    </location>
</feature>
<dbReference type="PANTHER" id="PTHR37422:SF13">
    <property type="entry name" value="LIPOPOLYSACCHARIDE BIOSYNTHESIS PROTEIN PA4999-RELATED"/>
    <property type="match status" value="1"/>
</dbReference>
<reference evidence="2" key="1">
    <citation type="submission" date="2017-08" db="EMBL/GenBank/DDBJ databases">
        <authorList>
            <person name="Imhoff J.F."/>
            <person name="Rahn T."/>
            <person name="Kuenzel S."/>
            <person name="Neulinger S.C."/>
        </authorList>
    </citation>
    <scope>NUCLEOTIDE SEQUENCE</scope>
    <source>
        <strain evidence="2">DSM 9154</strain>
    </source>
</reference>
<dbReference type="PANTHER" id="PTHR37422">
    <property type="entry name" value="TEICHURONIC ACID BIOSYNTHESIS PROTEIN TUAE"/>
    <property type="match status" value="1"/>
</dbReference>
<sequence>MADRTGKTADMSAKPSVLRARAWQVRDAIRRAVHGDLEVLDRYFAVVLPVVFAAFYVLDKGPHRNLFYLFALLPMLLYLRRRVLVAVAGAWTWRLGMALCVLWAVSVAWSATLTLESAFDAIRTAGALALFLTACTMLAVRDRFPEVRITYAVVFTAAICAVVTFVLVAVPGAGYSAAGRLEGLGWADHAGNGADIYGFAAVVAMVLAIETRSRLTASAAWGAFAVCVVYLLLAESRAPALGLLVAAVALGATKSLRIVIGLLGVAAIASAAVQIGGLVDFADWIARGPANRLELWADAIRRIPDHLILGAGGADTRGFVGDGKTLNSPHNGFIGIFYYVGFVGGGLFVGLCTYVAWQAARDATRGGSGLALAILTFGLTVVLFHTKTVVVMLNRDWLIFWLPVIIVSAISARQWALPEKASARTSAVTFSGEAL</sequence>
<proteinExistence type="predicted"/>